<sequence>MEWKKGVISGIIAGIVMLLIGLVFMMIPFTPGVTQWYSVTFPEMSSPMAMSIMMAGIVVIGIFMGLVYSVINSAIPGEGARKGVNYGFMVWLLAGLMWPIMMMGFAPAYMWITELINGLITYSIAGAVIAIIYKKL</sequence>
<gene>
    <name evidence="2" type="ORF">GZ18H11_22</name>
</gene>
<name>Q64D78_UNCAG</name>
<keyword evidence="1" id="KW-1133">Transmembrane helix</keyword>
<organism evidence="2">
    <name type="scientific">Uncultured archaeon GZfos26G2</name>
    <dbReference type="NCBI Taxonomy" id="3386331"/>
    <lineage>
        <taxon>Archaea</taxon>
        <taxon>Methanobacteriati</taxon>
        <taxon>Methanobacteriota</taxon>
        <taxon>Stenosarchaea group</taxon>
        <taxon>Methanomicrobia</taxon>
        <taxon>Candidatus Methanophagales</taxon>
        <taxon>Candidatus Methanophagaceae</taxon>
        <taxon>Candidatus Methanophaga</taxon>
    </lineage>
</organism>
<evidence type="ECO:0008006" key="3">
    <source>
        <dbReference type="Google" id="ProtNLM"/>
    </source>
</evidence>
<feature type="transmembrane region" description="Helical" evidence="1">
    <location>
        <begin position="49"/>
        <end position="71"/>
    </location>
</feature>
<feature type="transmembrane region" description="Helical" evidence="1">
    <location>
        <begin position="7"/>
        <end position="29"/>
    </location>
</feature>
<reference evidence="2" key="2">
    <citation type="submission" date="2004-08" db="EMBL/GenBank/DDBJ databases">
        <authorList>
            <person name="Putnam N."/>
            <person name="Detter J.C."/>
            <person name="Richardson P.M."/>
            <person name="Rokhsar D."/>
        </authorList>
    </citation>
    <scope>NUCLEOTIDE SEQUENCE</scope>
</reference>
<evidence type="ECO:0000256" key="1">
    <source>
        <dbReference type="SAM" id="Phobius"/>
    </source>
</evidence>
<proteinExistence type="predicted"/>
<feature type="transmembrane region" description="Helical" evidence="1">
    <location>
        <begin position="83"/>
        <end position="102"/>
    </location>
</feature>
<feature type="transmembrane region" description="Helical" evidence="1">
    <location>
        <begin position="108"/>
        <end position="133"/>
    </location>
</feature>
<accession>Q64D78</accession>
<dbReference type="EMBL" id="AY714828">
    <property type="protein sequence ID" value="AAU82649.1"/>
    <property type="molecule type" value="Genomic_DNA"/>
</dbReference>
<keyword evidence="1" id="KW-0472">Membrane</keyword>
<reference evidence="2" key="1">
    <citation type="journal article" date="2004" name="Science">
        <title>Reverse methanogenesis: testing the hypothesis with environmental genomics.</title>
        <authorList>
            <person name="Hallam S.J."/>
            <person name="Putnam N."/>
            <person name="Preston C.M."/>
            <person name="Detter J.C."/>
            <person name="Rokhsar D."/>
            <person name="Richardson P.M."/>
            <person name="DeLong E.F."/>
        </authorList>
    </citation>
    <scope>NUCLEOTIDE SEQUENCE</scope>
</reference>
<protein>
    <recommendedName>
        <fullName evidence="3">DUF1761 domain-containing protein</fullName>
    </recommendedName>
</protein>
<keyword evidence="1" id="KW-0812">Transmembrane</keyword>
<dbReference type="AlphaFoldDB" id="Q64D78"/>
<evidence type="ECO:0000313" key="2">
    <source>
        <dbReference type="EMBL" id="AAU82649.1"/>
    </source>
</evidence>